<protein>
    <submittedName>
        <fullName evidence="1">Uncharacterized protein</fullName>
    </submittedName>
</protein>
<dbReference type="HOGENOM" id="CLU_1282947_0_0_1"/>
<name>D4AV96_ARTBC</name>
<dbReference type="RefSeq" id="XP_003013658.1">
    <property type="nucleotide sequence ID" value="XM_003013612.1"/>
</dbReference>
<gene>
    <name evidence="1" type="ORF">ARB_00105</name>
</gene>
<evidence type="ECO:0000313" key="2">
    <source>
        <dbReference type="Proteomes" id="UP000008866"/>
    </source>
</evidence>
<accession>D4AV96</accession>
<proteinExistence type="predicted"/>
<dbReference type="EMBL" id="ABSU01000012">
    <property type="protein sequence ID" value="EFE33018.1"/>
    <property type="molecule type" value="Genomic_DNA"/>
</dbReference>
<sequence length="215" mass="23236">MLLASERAAGRWWMSFFGEQDWWREDKQRETVGGKVWAGRGGSQRLRDAATASLALVSAAPTCLLEVKRASSAVSFLLPPPRRLSLMLKEALEVLERLGEANGQQGALSLSAIGRVSRVAGPCTPMACSLVSDQGGAASPEQPAASTKSRLLDWRARCQSSDKTYVWERKSSSEQADKRAGDSLAFIHRWLSTTDDDVSAAWKPGKQGLSEASAA</sequence>
<evidence type="ECO:0000313" key="1">
    <source>
        <dbReference type="EMBL" id="EFE33018.1"/>
    </source>
</evidence>
<organism evidence="1 2">
    <name type="scientific">Arthroderma benhamiae (strain ATCC MYA-4681 / CBS 112371)</name>
    <name type="common">Trichophyton mentagrophytes</name>
    <dbReference type="NCBI Taxonomy" id="663331"/>
    <lineage>
        <taxon>Eukaryota</taxon>
        <taxon>Fungi</taxon>
        <taxon>Dikarya</taxon>
        <taxon>Ascomycota</taxon>
        <taxon>Pezizomycotina</taxon>
        <taxon>Eurotiomycetes</taxon>
        <taxon>Eurotiomycetidae</taxon>
        <taxon>Onygenales</taxon>
        <taxon>Arthrodermataceae</taxon>
        <taxon>Trichophyton</taxon>
    </lineage>
</organism>
<reference evidence="2" key="1">
    <citation type="journal article" date="2011" name="Genome Biol.">
        <title>Comparative and functional genomics provide insights into the pathogenicity of dermatophytic fungi.</title>
        <authorList>
            <person name="Burmester A."/>
            <person name="Shelest E."/>
            <person name="Gloeckner G."/>
            <person name="Heddergott C."/>
            <person name="Schindler S."/>
            <person name="Staib P."/>
            <person name="Heidel A."/>
            <person name="Felder M."/>
            <person name="Petzold A."/>
            <person name="Szafranski K."/>
            <person name="Feuermann M."/>
            <person name="Pedruzzi I."/>
            <person name="Priebe S."/>
            <person name="Groth M."/>
            <person name="Winkler R."/>
            <person name="Li W."/>
            <person name="Kniemeyer O."/>
            <person name="Schroeckh V."/>
            <person name="Hertweck C."/>
            <person name="Hube B."/>
            <person name="White T.C."/>
            <person name="Platzer M."/>
            <person name="Guthke R."/>
            <person name="Heitman J."/>
            <person name="Woestemeyer J."/>
            <person name="Zipfel P.F."/>
            <person name="Monod M."/>
            <person name="Brakhage A.A."/>
        </authorList>
    </citation>
    <scope>NUCLEOTIDE SEQUENCE [LARGE SCALE GENOMIC DNA]</scope>
    <source>
        <strain evidence="2">ATCC MYA-4681 / CBS 112371</strain>
    </source>
</reference>
<keyword evidence="2" id="KW-1185">Reference proteome</keyword>
<dbReference type="GeneID" id="9520099"/>
<dbReference type="Proteomes" id="UP000008866">
    <property type="component" value="Unassembled WGS sequence"/>
</dbReference>
<dbReference type="KEGG" id="abe:ARB_00105"/>
<dbReference type="AlphaFoldDB" id="D4AV96"/>
<comment type="caution">
    <text evidence="1">The sequence shown here is derived from an EMBL/GenBank/DDBJ whole genome shotgun (WGS) entry which is preliminary data.</text>
</comment>